<reference evidence="2 3" key="1">
    <citation type="submission" date="2015-06" db="EMBL/GenBank/DDBJ databases">
        <title>New insights into the roles of widespread benthic archaea in carbon and nitrogen cycling.</title>
        <authorList>
            <person name="Lazar C.S."/>
            <person name="Baker B.J."/>
            <person name="Seitz K.W."/>
            <person name="Hyde A.S."/>
            <person name="Dick G.J."/>
            <person name="Hinrichs K.-U."/>
            <person name="Teske A.P."/>
        </authorList>
    </citation>
    <scope>NUCLEOTIDE SEQUENCE [LARGE SCALE GENOMIC DNA]</scope>
    <source>
        <strain evidence="2">DG-45</strain>
    </source>
</reference>
<name>A0A0M0BRP1_9ARCH</name>
<sequence>MAEEEEPVSKVMLDEIDDFKLKAAYRTYSDLFNEADSTEDRLRLNDLISRLLNEEMSFRSFYSELNQYRERSGRDQRFNRTRIIGQRKRAYRRDQQERERIKRHKR</sequence>
<evidence type="ECO:0000313" key="3">
    <source>
        <dbReference type="Proteomes" id="UP000037210"/>
    </source>
</evidence>
<organism evidence="2 3">
    <name type="scientific">miscellaneous Crenarchaeota group-15 archaeon DG-45</name>
    <dbReference type="NCBI Taxonomy" id="1685127"/>
    <lineage>
        <taxon>Archaea</taxon>
        <taxon>Candidatus Bathyarchaeota</taxon>
        <taxon>MCG-15</taxon>
    </lineage>
</organism>
<proteinExistence type="predicted"/>
<evidence type="ECO:0000313" key="2">
    <source>
        <dbReference type="EMBL" id="KON31094.1"/>
    </source>
</evidence>
<accession>A0A0M0BRP1</accession>
<comment type="caution">
    <text evidence="2">The sequence shown here is derived from an EMBL/GenBank/DDBJ whole genome shotgun (WGS) entry which is preliminary data.</text>
</comment>
<protein>
    <submittedName>
        <fullName evidence="2">Uncharacterized protein</fullName>
    </submittedName>
</protein>
<feature type="region of interest" description="Disordered" evidence="1">
    <location>
        <begin position="85"/>
        <end position="106"/>
    </location>
</feature>
<evidence type="ECO:0000256" key="1">
    <source>
        <dbReference type="SAM" id="MobiDB-lite"/>
    </source>
</evidence>
<dbReference type="AlphaFoldDB" id="A0A0M0BRP1"/>
<dbReference type="Proteomes" id="UP000037210">
    <property type="component" value="Unassembled WGS sequence"/>
</dbReference>
<dbReference type="EMBL" id="LFWZ01000013">
    <property type="protein sequence ID" value="KON31094.1"/>
    <property type="molecule type" value="Genomic_DNA"/>
</dbReference>
<gene>
    <name evidence="2" type="ORF">AC482_01910</name>
</gene>